<keyword evidence="3" id="KW-1185">Reference proteome</keyword>
<reference evidence="2" key="1">
    <citation type="journal article" date="2020" name="Stud. Mycol.">
        <title>101 Dothideomycetes genomes: a test case for predicting lifestyles and emergence of pathogens.</title>
        <authorList>
            <person name="Haridas S."/>
            <person name="Albert R."/>
            <person name="Binder M."/>
            <person name="Bloem J."/>
            <person name="Labutti K."/>
            <person name="Salamov A."/>
            <person name="Andreopoulos B."/>
            <person name="Baker S."/>
            <person name="Barry K."/>
            <person name="Bills G."/>
            <person name="Bluhm B."/>
            <person name="Cannon C."/>
            <person name="Castanera R."/>
            <person name="Culley D."/>
            <person name="Daum C."/>
            <person name="Ezra D."/>
            <person name="Gonzalez J."/>
            <person name="Henrissat B."/>
            <person name="Kuo A."/>
            <person name="Liang C."/>
            <person name="Lipzen A."/>
            <person name="Lutzoni F."/>
            <person name="Magnuson J."/>
            <person name="Mondo S."/>
            <person name="Nolan M."/>
            <person name="Ohm R."/>
            <person name="Pangilinan J."/>
            <person name="Park H.-J."/>
            <person name="Ramirez L."/>
            <person name="Alfaro M."/>
            <person name="Sun H."/>
            <person name="Tritt A."/>
            <person name="Yoshinaga Y."/>
            <person name="Zwiers L.-H."/>
            <person name="Turgeon B."/>
            <person name="Goodwin S."/>
            <person name="Spatafora J."/>
            <person name="Crous P."/>
            <person name="Grigoriev I."/>
        </authorList>
    </citation>
    <scope>NUCLEOTIDE SEQUENCE</scope>
    <source>
        <strain evidence="2">CBS 107.79</strain>
    </source>
</reference>
<feature type="region of interest" description="Disordered" evidence="1">
    <location>
        <begin position="1"/>
        <end position="44"/>
    </location>
</feature>
<evidence type="ECO:0000256" key="1">
    <source>
        <dbReference type="SAM" id="MobiDB-lite"/>
    </source>
</evidence>
<protein>
    <submittedName>
        <fullName evidence="2">Uncharacterized protein</fullName>
    </submittedName>
</protein>
<dbReference type="Proteomes" id="UP000800036">
    <property type="component" value="Unassembled WGS sequence"/>
</dbReference>
<organism evidence="2 3">
    <name type="scientific">Bimuria novae-zelandiae CBS 107.79</name>
    <dbReference type="NCBI Taxonomy" id="1447943"/>
    <lineage>
        <taxon>Eukaryota</taxon>
        <taxon>Fungi</taxon>
        <taxon>Dikarya</taxon>
        <taxon>Ascomycota</taxon>
        <taxon>Pezizomycotina</taxon>
        <taxon>Dothideomycetes</taxon>
        <taxon>Pleosporomycetidae</taxon>
        <taxon>Pleosporales</taxon>
        <taxon>Massarineae</taxon>
        <taxon>Didymosphaeriaceae</taxon>
        <taxon>Bimuria</taxon>
    </lineage>
</organism>
<accession>A0A6A5VNK9</accession>
<proteinExistence type="predicted"/>
<evidence type="ECO:0000313" key="3">
    <source>
        <dbReference type="Proteomes" id="UP000800036"/>
    </source>
</evidence>
<dbReference type="EMBL" id="ML976661">
    <property type="protein sequence ID" value="KAF1978089.1"/>
    <property type="molecule type" value="Genomic_DNA"/>
</dbReference>
<gene>
    <name evidence="2" type="ORF">BU23DRAFT_595897</name>
</gene>
<name>A0A6A5VNK9_9PLEO</name>
<sequence>MAPSAPPSRSAFGRGGYDITSHPIVQGPAPPKNKTGCGPPKKLPAPRDVNGLFKIAPRPLAPLSPKRKTVTDMSNGRLGWRFGFQGSRFRFFFAFMGLRVDGDVVYQISEAH</sequence>
<dbReference type="AlphaFoldDB" id="A0A6A5VNK9"/>
<evidence type="ECO:0000313" key="2">
    <source>
        <dbReference type="EMBL" id="KAF1978089.1"/>
    </source>
</evidence>